<proteinExistence type="predicted"/>
<protein>
    <recommendedName>
        <fullName evidence="3">Outer membrane protein beta-barrel domain-containing protein</fullName>
    </recommendedName>
</protein>
<accession>A0A8J3D813</accession>
<comment type="caution">
    <text evidence="1">The sequence shown here is derived from an EMBL/GenBank/DDBJ whole genome shotgun (WGS) entry which is preliminary data.</text>
</comment>
<evidence type="ECO:0000313" key="2">
    <source>
        <dbReference type="Proteomes" id="UP000598271"/>
    </source>
</evidence>
<sequence>MLSGSAFAQYQGPRRQKNLDAALAAGKGFSPALSFQSLYGGRFKIGWGVRYTGYFGKSTELVTAPAALTSGKTDPSVLFSENILSNFDTLTLNKVQSNALNAVINLQFSLSNRFEVGFNIDAIGLSFGAQQMGRFHSASESAALDNTVQTAKPTTFNLLLISDNDRGNLNSELYARYWVSDRMAVRAGLSFNFVEYTTDQKLTFDNDRFRYKSLLPMVAVSFTPFAK</sequence>
<dbReference type="AlphaFoldDB" id="A0A8J3D813"/>
<reference evidence="1 2" key="1">
    <citation type="journal article" date="2014" name="Int. J. Syst. Evol. Microbiol.">
        <title>Complete genome sequence of Corynebacterium casei LMG S-19264T (=DSM 44701T), isolated from a smear-ripened cheese.</title>
        <authorList>
            <consortium name="US DOE Joint Genome Institute (JGI-PGF)"/>
            <person name="Walter F."/>
            <person name="Albersmeier A."/>
            <person name="Kalinowski J."/>
            <person name="Ruckert C."/>
        </authorList>
    </citation>
    <scope>NUCLEOTIDE SEQUENCE [LARGE SCALE GENOMIC DNA]</scope>
    <source>
        <strain evidence="1 2">KCTC 12866</strain>
    </source>
</reference>
<dbReference type="Proteomes" id="UP000598271">
    <property type="component" value="Unassembled WGS sequence"/>
</dbReference>
<evidence type="ECO:0000313" key="1">
    <source>
        <dbReference type="EMBL" id="GHB59330.1"/>
    </source>
</evidence>
<evidence type="ECO:0008006" key="3">
    <source>
        <dbReference type="Google" id="ProtNLM"/>
    </source>
</evidence>
<gene>
    <name evidence="1" type="ORF">GCM10007390_11240</name>
</gene>
<organism evidence="1 2">
    <name type="scientific">Persicitalea jodogahamensis</name>
    <dbReference type="NCBI Taxonomy" id="402147"/>
    <lineage>
        <taxon>Bacteria</taxon>
        <taxon>Pseudomonadati</taxon>
        <taxon>Bacteroidota</taxon>
        <taxon>Cytophagia</taxon>
        <taxon>Cytophagales</taxon>
        <taxon>Spirosomataceae</taxon>
        <taxon>Persicitalea</taxon>
    </lineage>
</organism>
<keyword evidence="2" id="KW-1185">Reference proteome</keyword>
<dbReference type="EMBL" id="BMXF01000001">
    <property type="protein sequence ID" value="GHB59330.1"/>
    <property type="molecule type" value="Genomic_DNA"/>
</dbReference>
<name>A0A8J3D813_9BACT</name>